<reference evidence="3" key="1">
    <citation type="submission" date="2013-09" db="EMBL/GenBank/DDBJ databases">
        <title>Corchorus olitorius genome sequencing.</title>
        <authorList>
            <person name="Alam M."/>
            <person name="Haque M.S."/>
            <person name="Islam M.S."/>
            <person name="Emdad E.M."/>
            <person name="Islam M.M."/>
            <person name="Ahmed B."/>
            <person name="Halim A."/>
            <person name="Hossen Q.M.M."/>
            <person name="Hossain M.Z."/>
            <person name="Ahmed R."/>
            <person name="Khan M.M."/>
            <person name="Islam R."/>
            <person name="Rashid M.M."/>
            <person name="Khan S.A."/>
            <person name="Rahman M.S."/>
            <person name="Alam M."/>
            <person name="Yahiya A.S."/>
            <person name="Khan M.S."/>
            <person name="Azam M.S."/>
            <person name="Haque T."/>
            <person name="Lashkar M.Z.H."/>
            <person name="Akhand A.I."/>
            <person name="Morshed G."/>
            <person name="Roy S."/>
            <person name="Uddin K.S."/>
            <person name="Rabeya T."/>
            <person name="Hossain A.S."/>
            <person name="Chowdhury A."/>
            <person name="Snigdha A.R."/>
            <person name="Mortoza M.S."/>
            <person name="Matin S.A."/>
            <person name="Hoque S.M.E."/>
            <person name="Islam M.K."/>
            <person name="Roy D.K."/>
            <person name="Haider R."/>
            <person name="Moosa M.M."/>
            <person name="Elias S.M."/>
            <person name="Hasan A.M."/>
            <person name="Jahan S."/>
            <person name="Shafiuddin M."/>
            <person name="Mahmood N."/>
            <person name="Shommy N.S."/>
        </authorList>
    </citation>
    <scope>NUCLEOTIDE SEQUENCE [LARGE SCALE GENOMIC DNA]</scope>
    <source>
        <strain evidence="3">cv. O-4</strain>
    </source>
</reference>
<comment type="caution">
    <text evidence="2">The sequence shown here is derived from an EMBL/GenBank/DDBJ whole genome shotgun (WGS) entry which is preliminary data.</text>
</comment>
<proteinExistence type="predicted"/>
<evidence type="ECO:0000256" key="1">
    <source>
        <dbReference type="SAM" id="MobiDB-lite"/>
    </source>
</evidence>
<feature type="non-terminal residue" evidence="2">
    <location>
        <position position="1"/>
    </location>
</feature>
<dbReference type="EMBL" id="AWUE01005478">
    <property type="protein sequence ID" value="OMP12981.1"/>
    <property type="molecule type" value="Genomic_DNA"/>
</dbReference>
<keyword evidence="3" id="KW-1185">Reference proteome</keyword>
<protein>
    <submittedName>
        <fullName evidence="2">Uncharacterized protein</fullName>
    </submittedName>
</protein>
<name>A0A1R3L0Y0_9ROSI</name>
<accession>A0A1R3L0Y0</accession>
<dbReference type="AlphaFoldDB" id="A0A1R3L0Y0"/>
<evidence type="ECO:0000313" key="2">
    <source>
        <dbReference type="EMBL" id="OMP12981.1"/>
    </source>
</evidence>
<feature type="compositionally biased region" description="Basic and acidic residues" evidence="1">
    <location>
        <begin position="51"/>
        <end position="86"/>
    </location>
</feature>
<dbReference type="Proteomes" id="UP000187203">
    <property type="component" value="Unassembled WGS sequence"/>
</dbReference>
<evidence type="ECO:0000313" key="3">
    <source>
        <dbReference type="Proteomes" id="UP000187203"/>
    </source>
</evidence>
<feature type="region of interest" description="Disordered" evidence="1">
    <location>
        <begin position="1"/>
        <end position="86"/>
    </location>
</feature>
<organism evidence="2 3">
    <name type="scientific">Corchorus olitorius</name>
    <dbReference type="NCBI Taxonomy" id="93759"/>
    <lineage>
        <taxon>Eukaryota</taxon>
        <taxon>Viridiplantae</taxon>
        <taxon>Streptophyta</taxon>
        <taxon>Embryophyta</taxon>
        <taxon>Tracheophyta</taxon>
        <taxon>Spermatophyta</taxon>
        <taxon>Magnoliopsida</taxon>
        <taxon>eudicotyledons</taxon>
        <taxon>Gunneridae</taxon>
        <taxon>Pentapetalae</taxon>
        <taxon>rosids</taxon>
        <taxon>malvids</taxon>
        <taxon>Malvales</taxon>
        <taxon>Malvaceae</taxon>
        <taxon>Grewioideae</taxon>
        <taxon>Apeibeae</taxon>
        <taxon>Corchorus</taxon>
    </lineage>
</organism>
<sequence>HDADEGPGNKTVAAGQQRSADHDGADRVQLYAHGRQRIARRGVEREDDAGEAGKRGRERIDEDRRARDRHTHERRRDRIAAERIDV</sequence>
<gene>
    <name evidence="2" type="ORF">COLO4_02489</name>
</gene>